<dbReference type="InterPro" id="IPR036396">
    <property type="entry name" value="Cyt_P450_sf"/>
</dbReference>
<gene>
    <name evidence="2" type="ORF">FSP39_019179</name>
</gene>
<evidence type="ECO:0008006" key="4">
    <source>
        <dbReference type="Google" id="ProtNLM"/>
    </source>
</evidence>
<accession>A0AA88XGP9</accession>
<dbReference type="PANTHER" id="PTHR24291:SF201">
    <property type="entry name" value="CYTOCHROME P450, FAMILY 4, SUBFAMILY B, POLYPEPTIDE 7"/>
    <property type="match status" value="1"/>
</dbReference>
<dbReference type="InterPro" id="IPR050196">
    <property type="entry name" value="Cytochrome_P450_Monoox"/>
</dbReference>
<dbReference type="GO" id="GO:0020037">
    <property type="term" value="F:heme binding"/>
    <property type="evidence" value="ECO:0007669"/>
    <property type="project" value="InterPro"/>
</dbReference>
<keyword evidence="3" id="KW-1185">Reference proteome</keyword>
<reference evidence="2" key="1">
    <citation type="submission" date="2019-08" db="EMBL/GenBank/DDBJ databases">
        <title>The improved chromosome-level genome for the pearl oyster Pinctada fucata martensii using PacBio sequencing and Hi-C.</title>
        <authorList>
            <person name="Zheng Z."/>
        </authorList>
    </citation>
    <scope>NUCLEOTIDE SEQUENCE</scope>
    <source>
        <strain evidence="2">ZZ-2019</strain>
        <tissue evidence="2">Adductor muscle</tissue>
    </source>
</reference>
<dbReference type="GO" id="GO:0004497">
    <property type="term" value="F:monooxygenase activity"/>
    <property type="evidence" value="ECO:0007669"/>
    <property type="project" value="InterPro"/>
</dbReference>
<dbReference type="PRINTS" id="PR00463">
    <property type="entry name" value="EP450I"/>
</dbReference>
<dbReference type="GO" id="GO:0016705">
    <property type="term" value="F:oxidoreductase activity, acting on paired donors, with incorporation or reduction of molecular oxygen"/>
    <property type="evidence" value="ECO:0007669"/>
    <property type="project" value="InterPro"/>
</dbReference>
<dbReference type="EMBL" id="VSWD01000013">
    <property type="protein sequence ID" value="KAK3084796.1"/>
    <property type="molecule type" value="Genomic_DNA"/>
</dbReference>
<dbReference type="SUPFAM" id="SSF48264">
    <property type="entry name" value="Cytochrome P450"/>
    <property type="match status" value="1"/>
</dbReference>
<dbReference type="Proteomes" id="UP001186944">
    <property type="component" value="Unassembled WGS sequence"/>
</dbReference>
<comment type="similarity">
    <text evidence="1">Belongs to the cytochrome P450 family.</text>
</comment>
<dbReference type="PANTHER" id="PTHR24291">
    <property type="entry name" value="CYTOCHROME P450 FAMILY 4"/>
    <property type="match status" value="1"/>
</dbReference>
<organism evidence="2 3">
    <name type="scientific">Pinctada imbricata</name>
    <name type="common">Atlantic pearl-oyster</name>
    <name type="synonym">Pinctada martensii</name>
    <dbReference type="NCBI Taxonomy" id="66713"/>
    <lineage>
        <taxon>Eukaryota</taxon>
        <taxon>Metazoa</taxon>
        <taxon>Spiralia</taxon>
        <taxon>Lophotrochozoa</taxon>
        <taxon>Mollusca</taxon>
        <taxon>Bivalvia</taxon>
        <taxon>Autobranchia</taxon>
        <taxon>Pteriomorphia</taxon>
        <taxon>Pterioida</taxon>
        <taxon>Pterioidea</taxon>
        <taxon>Pteriidae</taxon>
        <taxon>Pinctada</taxon>
    </lineage>
</organism>
<dbReference type="InterPro" id="IPR001128">
    <property type="entry name" value="Cyt_P450"/>
</dbReference>
<evidence type="ECO:0000256" key="1">
    <source>
        <dbReference type="ARBA" id="ARBA00010617"/>
    </source>
</evidence>
<dbReference type="AlphaFoldDB" id="A0AA88XGP9"/>
<dbReference type="InterPro" id="IPR002401">
    <property type="entry name" value="Cyt_P450_E_grp-I"/>
</dbReference>
<comment type="caution">
    <text evidence="2">The sequence shown here is derived from an EMBL/GenBank/DDBJ whole genome shotgun (WGS) entry which is preliminary data.</text>
</comment>
<name>A0AA88XGP9_PINIB</name>
<dbReference type="Pfam" id="PF00067">
    <property type="entry name" value="p450"/>
    <property type="match status" value="1"/>
</dbReference>
<dbReference type="GO" id="GO:0005506">
    <property type="term" value="F:iron ion binding"/>
    <property type="evidence" value="ECO:0007669"/>
    <property type="project" value="InterPro"/>
</dbReference>
<evidence type="ECO:0000313" key="2">
    <source>
        <dbReference type="EMBL" id="KAK3084796.1"/>
    </source>
</evidence>
<sequence>MMISTPRDDNHQECCLCTEEAGWGGFSNTYEKAEKEKILLMQTGAKMFATWLGPFNLLVAVCHPDTAKLLFKSSEPKPVFRPPSGYYFGKRWLGHDTTASAISWAAYYLGKYPEEQQKVYEEIKQTTKGEENFTWENINECRQLSLFLKESVRHSSPVPGIARFLTKPFKYNDIEIPAGRGIGILLLHVNNHPDVWTDPEVFKPERFIESEGKGRDPYAYVPFSAGPRFKISLVPDFEYIPEYQVVTRARNGIRLHMEERN</sequence>
<evidence type="ECO:0000313" key="3">
    <source>
        <dbReference type="Proteomes" id="UP001186944"/>
    </source>
</evidence>
<dbReference type="Gene3D" id="1.10.630.10">
    <property type="entry name" value="Cytochrome P450"/>
    <property type="match status" value="1"/>
</dbReference>
<proteinExistence type="inferred from homology"/>
<protein>
    <recommendedName>
        <fullName evidence="4">Cytochrome P450</fullName>
    </recommendedName>
</protein>